<dbReference type="STRING" id="758825.SAMN02982985_01228"/>
<feature type="region of interest" description="Disordered" evidence="1">
    <location>
        <begin position="1"/>
        <end position="47"/>
    </location>
</feature>
<name>A0A1I4JUR3_9BURK</name>
<reference evidence="2 3" key="1">
    <citation type="submission" date="2016-10" db="EMBL/GenBank/DDBJ databases">
        <authorList>
            <person name="de Groot N.N."/>
        </authorList>
    </citation>
    <scope>NUCLEOTIDE SEQUENCE [LARGE SCALE GENOMIC DNA]</scope>
    <source>
        <strain evidence="2 3">ATCC 43154</strain>
    </source>
</reference>
<dbReference type="AlphaFoldDB" id="A0A1I4JUR3"/>
<organism evidence="2 3">
    <name type="scientific">Rugamonas rubra</name>
    <dbReference type="NCBI Taxonomy" id="758825"/>
    <lineage>
        <taxon>Bacteria</taxon>
        <taxon>Pseudomonadati</taxon>
        <taxon>Pseudomonadota</taxon>
        <taxon>Betaproteobacteria</taxon>
        <taxon>Burkholderiales</taxon>
        <taxon>Oxalobacteraceae</taxon>
        <taxon>Telluria group</taxon>
        <taxon>Rugamonas</taxon>
    </lineage>
</organism>
<evidence type="ECO:0000256" key="1">
    <source>
        <dbReference type="SAM" id="MobiDB-lite"/>
    </source>
</evidence>
<keyword evidence="3" id="KW-1185">Reference proteome</keyword>
<evidence type="ECO:0000313" key="2">
    <source>
        <dbReference type="EMBL" id="SFL70071.1"/>
    </source>
</evidence>
<protein>
    <submittedName>
        <fullName evidence="2">Uncharacterized protein</fullName>
    </submittedName>
</protein>
<gene>
    <name evidence="2" type="ORF">SAMN02982985_01228</name>
</gene>
<dbReference type="EMBL" id="FOTW01000006">
    <property type="protein sequence ID" value="SFL70071.1"/>
    <property type="molecule type" value="Genomic_DNA"/>
</dbReference>
<evidence type="ECO:0000313" key="3">
    <source>
        <dbReference type="Proteomes" id="UP000199470"/>
    </source>
</evidence>
<sequence>MRSPNTHSASIRIAPSDSVRSAAGRAGGQPGTAQPPRAGKTAGGPAR</sequence>
<accession>A0A1I4JUR3</accession>
<proteinExistence type="predicted"/>
<dbReference type="Proteomes" id="UP000199470">
    <property type="component" value="Unassembled WGS sequence"/>
</dbReference>
<dbReference type="RefSeq" id="WP_174900434.1">
    <property type="nucleotide sequence ID" value="NZ_FOTW01000006.1"/>
</dbReference>